<gene>
    <name evidence="1" type="ORF">PLEPLA_LOCUS46547</name>
</gene>
<organism evidence="1 2">
    <name type="scientific">Pleuronectes platessa</name>
    <name type="common">European plaice</name>
    <dbReference type="NCBI Taxonomy" id="8262"/>
    <lineage>
        <taxon>Eukaryota</taxon>
        <taxon>Metazoa</taxon>
        <taxon>Chordata</taxon>
        <taxon>Craniata</taxon>
        <taxon>Vertebrata</taxon>
        <taxon>Euteleostomi</taxon>
        <taxon>Actinopterygii</taxon>
        <taxon>Neopterygii</taxon>
        <taxon>Teleostei</taxon>
        <taxon>Neoteleostei</taxon>
        <taxon>Acanthomorphata</taxon>
        <taxon>Carangaria</taxon>
        <taxon>Pleuronectiformes</taxon>
        <taxon>Pleuronectoidei</taxon>
        <taxon>Pleuronectidae</taxon>
        <taxon>Pleuronectes</taxon>
    </lineage>
</organism>
<protein>
    <submittedName>
        <fullName evidence="1">Uncharacterized protein</fullName>
    </submittedName>
</protein>
<evidence type="ECO:0000313" key="2">
    <source>
        <dbReference type="Proteomes" id="UP001153269"/>
    </source>
</evidence>
<proteinExistence type="predicted"/>
<reference evidence="1" key="1">
    <citation type="submission" date="2020-03" db="EMBL/GenBank/DDBJ databases">
        <authorList>
            <person name="Weist P."/>
        </authorList>
    </citation>
    <scope>NUCLEOTIDE SEQUENCE</scope>
</reference>
<evidence type="ECO:0000313" key="1">
    <source>
        <dbReference type="EMBL" id="CAB1458716.1"/>
    </source>
</evidence>
<name>A0A9N7ZCA2_PLEPL</name>
<sequence length="377" mass="41168">MTPRKTFHEGTLLMLRLASPAFPACPMKPYEHISILLTHGKVAGHEPAELQPELCKRITFSFNNRTSVESLLIAEGGMHSKNSCVVKFERQPAPGVRQLWSLKRGGRDPGGPRLPFAVMPGNEVTDAPKAGGEWANAALTARCYTRPLRTKPRRFHRSAGLVLVFHVVVRFPAGFGKKGRGPSAPARAVDLEGRTVTSVASTQSAYALSSRYHSGFEMFWERASGSSAVHPWTAKLMKVDGYRLKALLQNCGLQLPCPGPLEYVSGSHHSIEVTRLARTAQSLAFIVGKGWRNRVRSVVACEAKGCRGIALEPASWALFGKSRTGAGGMTDAGLRRPISLLVKTLKHVQILLGINIYRHIRIECLVESKEHGPEVAS</sequence>
<dbReference type="Proteomes" id="UP001153269">
    <property type="component" value="Unassembled WGS sequence"/>
</dbReference>
<comment type="caution">
    <text evidence="1">The sequence shown here is derived from an EMBL/GenBank/DDBJ whole genome shotgun (WGS) entry which is preliminary data.</text>
</comment>
<dbReference type="EMBL" id="CADEAL010004400">
    <property type="protein sequence ID" value="CAB1458716.1"/>
    <property type="molecule type" value="Genomic_DNA"/>
</dbReference>
<accession>A0A9N7ZCA2</accession>
<keyword evidence="2" id="KW-1185">Reference proteome</keyword>
<dbReference type="AlphaFoldDB" id="A0A9N7ZCA2"/>